<dbReference type="PANTHER" id="PTHR31223">
    <property type="entry name" value="LOG FAMILY PROTEIN YJL055W"/>
    <property type="match status" value="1"/>
</dbReference>
<dbReference type="EMBL" id="LAKJ01000023">
    <property type="protein sequence ID" value="KKI62987.1"/>
    <property type="molecule type" value="Genomic_DNA"/>
</dbReference>
<dbReference type="GO" id="GO:0009691">
    <property type="term" value="P:cytokinin biosynthetic process"/>
    <property type="evidence" value="ECO:0007669"/>
    <property type="project" value="UniProtKB-UniRule"/>
</dbReference>
<dbReference type="Pfam" id="PF03641">
    <property type="entry name" value="Lysine_decarbox"/>
    <property type="match status" value="1"/>
</dbReference>
<evidence type="ECO:0000256" key="2">
    <source>
        <dbReference type="RuleBase" id="RU363015"/>
    </source>
</evidence>
<accession>A0A0M2NSJ9</accession>
<dbReference type="PANTHER" id="PTHR31223:SF70">
    <property type="entry name" value="LOG FAMILY PROTEIN YJL055W"/>
    <property type="match status" value="1"/>
</dbReference>
<dbReference type="RefSeq" id="WP_046467837.1">
    <property type="nucleotide sequence ID" value="NZ_LAKJ01000023.1"/>
</dbReference>
<keyword evidence="2" id="KW-0378">Hydrolase</keyword>
<dbReference type="EC" id="3.2.2.n1" evidence="2"/>
<comment type="similarity">
    <text evidence="1 2">Belongs to the LOG family.</text>
</comment>
<name>A0A0M2NSJ9_STACC</name>
<dbReference type="PATRIC" id="fig|74704.6.peg.1572"/>
<dbReference type="AlphaFoldDB" id="A0A0M2NSJ9"/>
<dbReference type="GO" id="GO:0005829">
    <property type="term" value="C:cytosol"/>
    <property type="evidence" value="ECO:0007669"/>
    <property type="project" value="TreeGrafter"/>
</dbReference>
<dbReference type="GO" id="GO:0016799">
    <property type="term" value="F:hydrolase activity, hydrolyzing N-glycosyl compounds"/>
    <property type="evidence" value="ECO:0007669"/>
    <property type="project" value="TreeGrafter"/>
</dbReference>
<dbReference type="InterPro" id="IPR031100">
    <property type="entry name" value="LOG_fam"/>
</dbReference>
<dbReference type="Gene3D" id="3.40.50.450">
    <property type="match status" value="1"/>
</dbReference>
<comment type="caution">
    <text evidence="3">The sequence shown here is derived from an EMBL/GenBank/DDBJ whole genome shotgun (WGS) entry which is preliminary data.</text>
</comment>
<dbReference type="SUPFAM" id="SSF102405">
    <property type="entry name" value="MCP/YpsA-like"/>
    <property type="match status" value="1"/>
</dbReference>
<evidence type="ECO:0000256" key="1">
    <source>
        <dbReference type="ARBA" id="ARBA00006763"/>
    </source>
</evidence>
<dbReference type="NCBIfam" id="TIGR00730">
    <property type="entry name" value="Rossman fold protein, TIGR00730 family"/>
    <property type="match status" value="1"/>
</dbReference>
<evidence type="ECO:0000313" key="4">
    <source>
        <dbReference type="Proteomes" id="UP000034455"/>
    </source>
</evidence>
<dbReference type="Proteomes" id="UP000034455">
    <property type="component" value="Unassembled WGS sequence"/>
</dbReference>
<sequence>MNIVVYCGASEGNLNIYKQETIKLGKWIAEKGHTLVYGGGNVGLMGLLADTVLNKNGKVIGVIPDFLIERELSHPNLTELHIVNTMSERKSKMVELGQACIALPGGPGTLEEITEVISWARVGKNDSPCIFYNVNNYYHPMENMYDDMVKNGFLTSNDREKTLFSDSLDNVEEFISNYEKPIVRSYK</sequence>
<protein>
    <recommendedName>
        <fullName evidence="2">Cytokinin riboside 5'-monophosphate phosphoribohydrolase</fullName>
        <ecNumber evidence="2">3.2.2.n1</ecNumber>
    </recommendedName>
</protein>
<reference evidence="3 4" key="1">
    <citation type="submission" date="2015-03" db="EMBL/GenBank/DDBJ databases">
        <title>Genome Assembly of Staphylococcus cohnii subsp. cohnii strain G22B2.</title>
        <authorList>
            <person name="Nair G."/>
            <person name="Kaur G."/>
            <person name="Khatri I."/>
            <person name="Singh N.K."/>
            <person name="Sathyabama S."/>
            <person name="Maurya S.K."/>
            <person name="Subramanian S."/>
            <person name="Agrewala J.N."/>
            <person name="Mayilraj S."/>
        </authorList>
    </citation>
    <scope>NUCLEOTIDE SEQUENCE [LARGE SCALE GENOMIC DNA]</scope>
    <source>
        <strain evidence="3 4">G22B2</strain>
    </source>
</reference>
<organism evidence="3 4">
    <name type="scientific">Staphylococcus cohnii subsp. cohnii</name>
    <dbReference type="NCBI Taxonomy" id="74704"/>
    <lineage>
        <taxon>Bacteria</taxon>
        <taxon>Bacillati</taxon>
        <taxon>Bacillota</taxon>
        <taxon>Bacilli</taxon>
        <taxon>Bacillales</taxon>
        <taxon>Staphylococcaceae</taxon>
        <taxon>Staphylococcus</taxon>
        <taxon>Staphylococcus cohnii species complex</taxon>
    </lineage>
</organism>
<keyword evidence="2" id="KW-0203">Cytokinin biosynthesis</keyword>
<dbReference type="InterPro" id="IPR005269">
    <property type="entry name" value="LOG"/>
</dbReference>
<gene>
    <name evidence="3" type="ORF">UF66_1535</name>
</gene>
<proteinExistence type="inferred from homology"/>
<evidence type="ECO:0000313" key="3">
    <source>
        <dbReference type="EMBL" id="KKI62987.1"/>
    </source>
</evidence>